<feature type="transmembrane region" description="Helical" evidence="4">
    <location>
        <begin position="12"/>
        <end position="36"/>
    </location>
</feature>
<dbReference type="SMART" id="SM00360">
    <property type="entry name" value="RRM"/>
    <property type="match status" value="1"/>
</dbReference>
<dbReference type="PANTHER" id="PTHR48033:SF10">
    <property type="entry name" value="RNA-BINDING PROTEIN SQUID"/>
    <property type="match status" value="1"/>
</dbReference>
<dbReference type="InterPro" id="IPR000504">
    <property type="entry name" value="RRM_dom"/>
</dbReference>
<proteinExistence type="predicted"/>
<reference evidence="6" key="1">
    <citation type="submission" date="2021-01" db="EMBL/GenBank/DDBJ databases">
        <authorList>
            <consortium name="Genoscope - CEA"/>
            <person name="William W."/>
        </authorList>
    </citation>
    <scope>NUCLEOTIDE SEQUENCE</scope>
</reference>
<dbReference type="InterPro" id="IPR035979">
    <property type="entry name" value="RBD_domain_sf"/>
</dbReference>
<evidence type="ECO:0000259" key="5">
    <source>
        <dbReference type="PROSITE" id="PS50102"/>
    </source>
</evidence>
<sequence>MVRYTVNRFKPILFFSKVLFCTWLLLLIIMCLSIFVDELKNYFCVNGDIIENQIMYDHHTGKSRGFGFVTYLTEDSVDKLFSDGKVHEFSNKQVTLSFTYVFKFKLQNRSISQALTVTQSVDIKRAEPKKTGGDNSFSSYGASGKYDQEDCYGGKANEDNIMYSGNGEYIGFGAFDVYISLNS</sequence>
<comment type="subcellular location">
    <subcellularLocation>
        <location evidence="1">Nucleus</location>
    </subcellularLocation>
</comment>
<dbReference type="PROSITE" id="PS50102">
    <property type="entry name" value="RRM"/>
    <property type="match status" value="1"/>
</dbReference>
<feature type="domain" description="RRM" evidence="5">
    <location>
        <begin position="25"/>
        <end position="101"/>
    </location>
</feature>
<protein>
    <submittedName>
        <fullName evidence="6">(rape) hypothetical protein</fullName>
    </submittedName>
</protein>
<keyword evidence="4" id="KW-0472">Membrane</keyword>
<gene>
    <name evidence="6" type="ORF">DARMORV10_C08P18120.1</name>
</gene>
<evidence type="ECO:0000313" key="6">
    <source>
        <dbReference type="EMBL" id="CAF2109183.1"/>
    </source>
</evidence>
<dbReference type="Proteomes" id="UP001295469">
    <property type="component" value="Chromosome C08"/>
</dbReference>
<dbReference type="GO" id="GO:0003723">
    <property type="term" value="F:RNA binding"/>
    <property type="evidence" value="ECO:0007669"/>
    <property type="project" value="UniProtKB-UniRule"/>
</dbReference>
<organism evidence="6">
    <name type="scientific">Brassica napus</name>
    <name type="common">Rape</name>
    <dbReference type="NCBI Taxonomy" id="3708"/>
    <lineage>
        <taxon>Eukaryota</taxon>
        <taxon>Viridiplantae</taxon>
        <taxon>Streptophyta</taxon>
        <taxon>Embryophyta</taxon>
        <taxon>Tracheophyta</taxon>
        <taxon>Spermatophyta</taxon>
        <taxon>Magnoliopsida</taxon>
        <taxon>eudicotyledons</taxon>
        <taxon>Gunneridae</taxon>
        <taxon>Pentapetalae</taxon>
        <taxon>rosids</taxon>
        <taxon>malvids</taxon>
        <taxon>Brassicales</taxon>
        <taxon>Brassicaceae</taxon>
        <taxon>Brassiceae</taxon>
        <taxon>Brassica</taxon>
    </lineage>
</organism>
<keyword evidence="2" id="KW-0539">Nucleus</keyword>
<keyword evidence="3" id="KW-0694">RNA-binding</keyword>
<name>A0A816U9H7_BRANA</name>
<dbReference type="EMBL" id="HG994372">
    <property type="protein sequence ID" value="CAF2109183.1"/>
    <property type="molecule type" value="Genomic_DNA"/>
</dbReference>
<evidence type="ECO:0000256" key="3">
    <source>
        <dbReference type="PROSITE-ProRule" id="PRU00176"/>
    </source>
</evidence>
<evidence type="ECO:0000256" key="1">
    <source>
        <dbReference type="ARBA" id="ARBA00004123"/>
    </source>
</evidence>
<dbReference type="GO" id="GO:0005634">
    <property type="term" value="C:nucleus"/>
    <property type="evidence" value="ECO:0007669"/>
    <property type="project" value="UniProtKB-SubCell"/>
</dbReference>
<dbReference type="PANTHER" id="PTHR48033">
    <property type="entry name" value="RNA-BINDING (RRM/RBD/RNP MOTIFS) FAMILY PROTEIN"/>
    <property type="match status" value="1"/>
</dbReference>
<evidence type="ECO:0000256" key="2">
    <source>
        <dbReference type="ARBA" id="ARBA00023242"/>
    </source>
</evidence>
<accession>A0A816U9H7</accession>
<dbReference type="SUPFAM" id="SSF54928">
    <property type="entry name" value="RNA-binding domain, RBD"/>
    <property type="match status" value="1"/>
</dbReference>
<evidence type="ECO:0000256" key="4">
    <source>
        <dbReference type="SAM" id="Phobius"/>
    </source>
</evidence>
<dbReference type="Gene3D" id="3.30.70.330">
    <property type="match status" value="1"/>
</dbReference>
<dbReference type="SMR" id="A0A816U9H7"/>
<dbReference type="Pfam" id="PF00076">
    <property type="entry name" value="RRM_1"/>
    <property type="match status" value="1"/>
</dbReference>
<dbReference type="InterPro" id="IPR012677">
    <property type="entry name" value="Nucleotide-bd_a/b_plait_sf"/>
</dbReference>
<dbReference type="AlphaFoldDB" id="A0A816U9H7"/>
<keyword evidence="4" id="KW-1133">Transmembrane helix</keyword>
<keyword evidence="4" id="KW-0812">Transmembrane</keyword>